<proteinExistence type="predicted"/>
<comment type="caution">
    <text evidence="1">The sequence shown here is derived from an EMBL/GenBank/DDBJ whole genome shotgun (WGS) entry which is preliminary data.</text>
</comment>
<dbReference type="EMBL" id="JYDO01000244">
    <property type="protein sequence ID" value="KRZ66428.1"/>
    <property type="molecule type" value="Genomic_DNA"/>
</dbReference>
<keyword evidence="2" id="KW-1185">Reference proteome</keyword>
<sequence length="128" mass="14495">MPQSHITAHKRTVGNGGTVIPVPAGQQGGNFETTFRHESTQYDLTNLIVCGFVWGSISRCSDRPDPLNPEKTMEDHRGRSYIKVWTKQNRYNSIIVDHSSDRNRRRIYDLDVVAIISLNLSLPCPESQ</sequence>
<evidence type="ECO:0008006" key="3">
    <source>
        <dbReference type="Google" id="ProtNLM"/>
    </source>
</evidence>
<reference evidence="1 2" key="1">
    <citation type="submission" date="2015-01" db="EMBL/GenBank/DDBJ databases">
        <title>Evolution of Trichinella species and genotypes.</title>
        <authorList>
            <person name="Korhonen P.K."/>
            <person name="Edoardo P."/>
            <person name="Giuseppe L.R."/>
            <person name="Gasser R.B."/>
        </authorList>
    </citation>
    <scope>NUCLEOTIDE SEQUENCE [LARGE SCALE GENOMIC DNA]</scope>
    <source>
        <strain evidence="1">ISS1980</strain>
    </source>
</reference>
<evidence type="ECO:0000313" key="1">
    <source>
        <dbReference type="EMBL" id="KRZ66428.1"/>
    </source>
</evidence>
<evidence type="ECO:0000313" key="2">
    <source>
        <dbReference type="Proteomes" id="UP000054843"/>
    </source>
</evidence>
<dbReference type="AlphaFoldDB" id="A0A0V1M4E4"/>
<organism evidence="1 2">
    <name type="scientific">Trichinella papuae</name>
    <dbReference type="NCBI Taxonomy" id="268474"/>
    <lineage>
        <taxon>Eukaryota</taxon>
        <taxon>Metazoa</taxon>
        <taxon>Ecdysozoa</taxon>
        <taxon>Nematoda</taxon>
        <taxon>Enoplea</taxon>
        <taxon>Dorylaimia</taxon>
        <taxon>Trichinellida</taxon>
        <taxon>Trichinellidae</taxon>
        <taxon>Trichinella</taxon>
    </lineage>
</organism>
<name>A0A0V1M4E4_9BILA</name>
<gene>
    <name evidence="1" type="ORF">T10_10862</name>
</gene>
<dbReference type="Proteomes" id="UP000054843">
    <property type="component" value="Unassembled WGS sequence"/>
</dbReference>
<accession>A0A0V1M4E4</accession>
<protein>
    <recommendedName>
        <fullName evidence="3">PiggyBac transposable element-derived protein domain-containing protein</fullName>
    </recommendedName>
</protein>